<feature type="domain" description="PLD phosphodiesterase" evidence="1">
    <location>
        <begin position="169"/>
        <end position="196"/>
    </location>
</feature>
<feature type="domain" description="PLD phosphodiesterase" evidence="1">
    <location>
        <begin position="405"/>
        <end position="432"/>
    </location>
</feature>
<dbReference type="PANTHER" id="PTHR21248">
    <property type="entry name" value="CARDIOLIPIN SYNTHASE"/>
    <property type="match status" value="1"/>
</dbReference>
<evidence type="ECO:0000259" key="1">
    <source>
        <dbReference type="PROSITE" id="PS50035"/>
    </source>
</evidence>
<reference evidence="2 3" key="1">
    <citation type="submission" date="2020-02" db="EMBL/GenBank/DDBJ databases">
        <title>Albibacoteraceae fam. nov., the first described family within the subdivision 4 Verrucomicrobia.</title>
        <authorList>
            <person name="Xi F."/>
        </authorList>
    </citation>
    <scope>NUCLEOTIDE SEQUENCE [LARGE SCALE GENOMIC DNA]</scope>
    <source>
        <strain evidence="2 3">CK1056</strain>
    </source>
</reference>
<dbReference type="CDD" id="cd09113">
    <property type="entry name" value="PLDc_ymdC_like_2"/>
    <property type="match status" value="1"/>
</dbReference>
<gene>
    <name evidence="2" type="ORF">G0Q06_02700</name>
</gene>
<dbReference type="CDD" id="cd09111">
    <property type="entry name" value="PLDc_ymdC_like_1"/>
    <property type="match status" value="1"/>
</dbReference>
<accession>A0A6B2LZ67</accession>
<comment type="caution">
    <text evidence="2">The sequence shown here is derived from an EMBL/GenBank/DDBJ whole genome shotgun (WGS) entry which is preliminary data.</text>
</comment>
<sequence>MPAQTKKCRASLRISTGTFLSLFLAGCATLKPVELPESYATPPSSAALWTSIEQIRADDWIHLLNEGDEAIEWRLRAIDSAMESIDLQTFLWDDDSVGLSVLRHLFDAADRGVRVRLLLDDTFTSSHAEEIWNIDHHPNIEYRIYNPFRRRYDSVVVRQLMNLGEFGRLDHRMHNKALIVDNRVAIMGGRNLANEYFGAHEKANFRDLELLLGGPHVTTLSDTFDNFWNNNWSFPEDLLIEERRGGLSPDEYAQWVKVTAKRILDEDAGQRILAWREIAENAFTGEVVLLADEPAPDNPKLADELPVQLSTELMKLFDQAREELILISAYFVPTQEMEAAIERAEKRGVQVRILTNSIRSNNHLAAHSVYRKHIHRLIQHGADLHEVRALAKDRHVYMQMPVDTKHLGLHAKFILIDDYLSMIGSANLDPRSLRLNTEMALLIRSKELNQKLRELIQVDFHLRNAWHLQEQDDGSIHWVSDDVKLEKQPSGSTLQALEDWFLGLLPIEGEM</sequence>
<evidence type="ECO:0000313" key="2">
    <source>
        <dbReference type="EMBL" id="NDV61356.1"/>
    </source>
</evidence>
<dbReference type="SMART" id="SM00155">
    <property type="entry name" value="PLDc"/>
    <property type="match status" value="2"/>
</dbReference>
<organism evidence="2 3">
    <name type="scientific">Oceanipulchritudo coccoides</name>
    <dbReference type="NCBI Taxonomy" id="2706888"/>
    <lineage>
        <taxon>Bacteria</taxon>
        <taxon>Pseudomonadati</taxon>
        <taxon>Verrucomicrobiota</taxon>
        <taxon>Opitutia</taxon>
        <taxon>Puniceicoccales</taxon>
        <taxon>Oceanipulchritudinaceae</taxon>
        <taxon>Oceanipulchritudo</taxon>
    </lineage>
</organism>
<proteinExistence type="predicted"/>
<dbReference type="RefSeq" id="WP_163962216.1">
    <property type="nucleotide sequence ID" value="NZ_JAAGNX010000001.1"/>
</dbReference>
<dbReference type="InterPro" id="IPR001736">
    <property type="entry name" value="PLipase_D/transphosphatidylase"/>
</dbReference>
<dbReference type="PROSITE" id="PS50035">
    <property type="entry name" value="PLD"/>
    <property type="match status" value="2"/>
</dbReference>
<evidence type="ECO:0000313" key="3">
    <source>
        <dbReference type="Proteomes" id="UP000478417"/>
    </source>
</evidence>
<keyword evidence="3" id="KW-1185">Reference proteome</keyword>
<protein>
    <submittedName>
        <fullName evidence="2">Phospholipase D family protein</fullName>
    </submittedName>
</protein>
<dbReference type="PANTHER" id="PTHR21248:SF12">
    <property type="entry name" value="CARDIOLIPIN SYNTHASE C"/>
    <property type="match status" value="1"/>
</dbReference>
<dbReference type="Proteomes" id="UP000478417">
    <property type="component" value="Unassembled WGS sequence"/>
</dbReference>
<dbReference type="GO" id="GO:0030572">
    <property type="term" value="F:phosphatidyltransferase activity"/>
    <property type="evidence" value="ECO:0007669"/>
    <property type="project" value="UniProtKB-ARBA"/>
</dbReference>
<dbReference type="InterPro" id="IPR025202">
    <property type="entry name" value="PLD-like_dom"/>
</dbReference>
<dbReference type="EMBL" id="JAAGNX010000001">
    <property type="protein sequence ID" value="NDV61356.1"/>
    <property type="molecule type" value="Genomic_DNA"/>
</dbReference>
<name>A0A6B2LZ67_9BACT</name>
<dbReference type="Gene3D" id="3.30.870.10">
    <property type="entry name" value="Endonuclease Chain A"/>
    <property type="match status" value="2"/>
</dbReference>
<dbReference type="SUPFAM" id="SSF56024">
    <property type="entry name" value="Phospholipase D/nuclease"/>
    <property type="match status" value="2"/>
</dbReference>
<dbReference type="Pfam" id="PF13091">
    <property type="entry name" value="PLDc_2"/>
    <property type="match status" value="2"/>
</dbReference>
<dbReference type="AlphaFoldDB" id="A0A6B2LZ67"/>
<dbReference type="GO" id="GO:0032049">
    <property type="term" value="P:cardiolipin biosynthetic process"/>
    <property type="evidence" value="ECO:0007669"/>
    <property type="project" value="UniProtKB-ARBA"/>
</dbReference>
<dbReference type="PROSITE" id="PS51257">
    <property type="entry name" value="PROKAR_LIPOPROTEIN"/>
    <property type="match status" value="1"/>
</dbReference>